<dbReference type="Proteomes" id="UP001293593">
    <property type="component" value="Unassembled WGS sequence"/>
</dbReference>
<organism evidence="2 3">
    <name type="scientific">Acacia crassicarpa</name>
    <name type="common">northern wattle</name>
    <dbReference type="NCBI Taxonomy" id="499986"/>
    <lineage>
        <taxon>Eukaryota</taxon>
        <taxon>Viridiplantae</taxon>
        <taxon>Streptophyta</taxon>
        <taxon>Embryophyta</taxon>
        <taxon>Tracheophyta</taxon>
        <taxon>Spermatophyta</taxon>
        <taxon>Magnoliopsida</taxon>
        <taxon>eudicotyledons</taxon>
        <taxon>Gunneridae</taxon>
        <taxon>Pentapetalae</taxon>
        <taxon>rosids</taxon>
        <taxon>fabids</taxon>
        <taxon>Fabales</taxon>
        <taxon>Fabaceae</taxon>
        <taxon>Caesalpinioideae</taxon>
        <taxon>mimosoid clade</taxon>
        <taxon>Acacieae</taxon>
        <taxon>Acacia</taxon>
    </lineage>
</organism>
<protein>
    <submittedName>
        <fullName evidence="2">Uncharacterized protein</fullName>
    </submittedName>
</protein>
<comment type="caution">
    <text evidence="2">The sequence shown here is derived from an EMBL/GenBank/DDBJ whole genome shotgun (WGS) entry which is preliminary data.</text>
</comment>
<feature type="region of interest" description="Disordered" evidence="1">
    <location>
        <begin position="1"/>
        <end position="40"/>
    </location>
</feature>
<keyword evidence="3" id="KW-1185">Reference proteome</keyword>
<sequence>MPQQGKLERLSRRGKTDKCTYCKKQGHNKSSSKEQQLKATKDRRKLITIPFLHLSTAPSINPRRTQHKSKFPTNTQIFPTLDYNKDLREAGKRWMWLWDQI</sequence>
<reference evidence="2" key="1">
    <citation type="submission" date="2023-10" db="EMBL/GenBank/DDBJ databases">
        <title>Chromosome-level genome of the transformable northern wattle, Acacia crassicarpa.</title>
        <authorList>
            <person name="Massaro I."/>
            <person name="Sinha N.R."/>
            <person name="Poethig S."/>
            <person name="Leichty A.R."/>
        </authorList>
    </citation>
    <scope>NUCLEOTIDE SEQUENCE</scope>
    <source>
        <strain evidence="2">Acra3RX</strain>
        <tissue evidence="2">Leaf</tissue>
    </source>
</reference>
<proteinExistence type="predicted"/>
<gene>
    <name evidence="2" type="ORF">QN277_014387</name>
</gene>
<feature type="compositionally biased region" description="Basic and acidic residues" evidence="1">
    <location>
        <begin position="31"/>
        <end position="40"/>
    </location>
</feature>
<accession>A0AAE1IKX5</accession>
<dbReference type="AlphaFoldDB" id="A0AAE1IKX5"/>
<evidence type="ECO:0000313" key="3">
    <source>
        <dbReference type="Proteomes" id="UP001293593"/>
    </source>
</evidence>
<feature type="compositionally biased region" description="Basic and acidic residues" evidence="1">
    <location>
        <begin position="1"/>
        <end position="20"/>
    </location>
</feature>
<evidence type="ECO:0000313" key="2">
    <source>
        <dbReference type="EMBL" id="KAK4252642.1"/>
    </source>
</evidence>
<evidence type="ECO:0000256" key="1">
    <source>
        <dbReference type="SAM" id="MobiDB-lite"/>
    </source>
</evidence>
<dbReference type="EMBL" id="JAWXYG010000022">
    <property type="protein sequence ID" value="KAK4252642.1"/>
    <property type="molecule type" value="Genomic_DNA"/>
</dbReference>
<name>A0AAE1IKX5_9FABA</name>